<keyword evidence="4" id="KW-1185">Reference proteome</keyword>
<sequence>MVTYGGFLTTDLTSDINDIQPKIPCNWANHGLRLNLVWTDTYEAPPTSTPPYAVPSAIYAVIGGDRDGGATKTSPAAGFQTSDLATIFAAASGAASNPGSGSPTNSSSASASGSHTGASAGAVVGGVAFIAIGASAYWLLRRRSKQTVGKQEAPAAPTPPFEKYGSPVDKFNHTIVPREMESE</sequence>
<evidence type="ECO:0000313" key="3">
    <source>
        <dbReference type="EMBL" id="KAF2686586.1"/>
    </source>
</evidence>
<dbReference type="AlphaFoldDB" id="A0A6G1J7U8"/>
<name>A0A6G1J7U8_9PLEO</name>
<evidence type="ECO:0000313" key="4">
    <source>
        <dbReference type="Proteomes" id="UP000799291"/>
    </source>
</evidence>
<feature type="region of interest" description="Disordered" evidence="1">
    <location>
        <begin position="146"/>
        <end position="169"/>
    </location>
</feature>
<reference evidence="3" key="1">
    <citation type="journal article" date="2020" name="Stud. Mycol.">
        <title>101 Dothideomycetes genomes: a test case for predicting lifestyles and emergence of pathogens.</title>
        <authorList>
            <person name="Haridas S."/>
            <person name="Albert R."/>
            <person name="Binder M."/>
            <person name="Bloem J."/>
            <person name="Labutti K."/>
            <person name="Salamov A."/>
            <person name="Andreopoulos B."/>
            <person name="Baker S."/>
            <person name="Barry K."/>
            <person name="Bills G."/>
            <person name="Bluhm B."/>
            <person name="Cannon C."/>
            <person name="Castanera R."/>
            <person name="Culley D."/>
            <person name="Daum C."/>
            <person name="Ezra D."/>
            <person name="Gonzalez J."/>
            <person name="Henrissat B."/>
            <person name="Kuo A."/>
            <person name="Liang C."/>
            <person name="Lipzen A."/>
            <person name="Lutzoni F."/>
            <person name="Magnuson J."/>
            <person name="Mondo S."/>
            <person name="Nolan M."/>
            <person name="Ohm R."/>
            <person name="Pangilinan J."/>
            <person name="Park H.-J."/>
            <person name="Ramirez L."/>
            <person name="Alfaro M."/>
            <person name="Sun H."/>
            <person name="Tritt A."/>
            <person name="Yoshinaga Y."/>
            <person name="Zwiers L.-H."/>
            <person name="Turgeon B."/>
            <person name="Goodwin S."/>
            <person name="Spatafora J."/>
            <person name="Crous P."/>
            <person name="Grigoriev I."/>
        </authorList>
    </citation>
    <scope>NUCLEOTIDE SEQUENCE</scope>
    <source>
        <strain evidence="3">CBS 122367</strain>
    </source>
</reference>
<proteinExistence type="predicted"/>
<feature type="region of interest" description="Disordered" evidence="1">
    <location>
        <begin position="95"/>
        <end position="117"/>
    </location>
</feature>
<gene>
    <name evidence="3" type="ORF">K458DRAFT_415945</name>
</gene>
<protein>
    <submittedName>
        <fullName evidence="3">Uncharacterized protein</fullName>
    </submittedName>
</protein>
<dbReference type="CDD" id="cd12087">
    <property type="entry name" value="TM_EGFR-like"/>
    <property type="match status" value="1"/>
</dbReference>
<dbReference type="Proteomes" id="UP000799291">
    <property type="component" value="Unassembled WGS sequence"/>
</dbReference>
<keyword evidence="2" id="KW-0472">Membrane</keyword>
<accession>A0A6G1J7U8</accession>
<dbReference type="EMBL" id="MU005576">
    <property type="protein sequence ID" value="KAF2686586.1"/>
    <property type="molecule type" value="Genomic_DNA"/>
</dbReference>
<evidence type="ECO:0000256" key="2">
    <source>
        <dbReference type="SAM" id="Phobius"/>
    </source>
</evidence>
<keyword evidence="2" id="KW-0812">Transmembrane</keyword>
<feature type="transmembrane region" description="Helical" evidence="2">
    <location>
        <begin position="118"/>
        <end position="140"/>
    </location>
</feature>
<organism evidence="3 4">
    <name type="scientific">Lentithecium fluviatile CBS 122367</name>
    <dbReference type="NCBI Taxonomy" id="1168545"/>
    <lineage>
        <taxon>Eukaryota</taxon>
        <taxon>Fungi</taxon>
        <taxon>Dikarya</taxon>
        <taxon>Ascomycota</taxon>
        <taxon>Pezizomycotina</taxon>
        <taxon>Dothideomycetes</taxon>
        <taxon>Pleosporomycetidae</taxon>
        <taxon>Pleosporales</taxon>
        <taxon>Massarineae</taxon>
        <taxon>Lentitheciaceae</taxon>
        <taxon>Lentithecium</taxon>
    </lineage>
</organism>
<evidence type="ECO:0000256" key="1">
    <source>
        <dbReference type="SAM" id="MobiDB-lite"/>
    </source>
</evidence>
<keyword evidence="2" id="KW-1133">Transmembrane helix</keyword>